<dbReference type="PANTHER" id="PTHR33619">
    <property type="entry name" value="POLYSACCHARIDE EXPORT PROTEIN GFCE-RELATED"/>
    <property type="match status" value="1"/>
</dbReference>
<reference evidence="18" key="1">
    <citation type="journal article" date="2024" name="Antonie Van Leeuwenhoek">
        <title>Bradyrhizobium ontarionense sp. nov., a novel bacterial symbiont isolated from Aeschynomene indica (Indian jointvetch), harbours photosynthesis, nitrogen fixation and nitrous oxide (N2O) reductase genes.</title>
        <authorList>
            <person name="Bromfield E.S.P."/>
            <person name="Cloutier S."/>
        </authorList>
    </citation>
    <scope>NUCLEOTIDE SEQUENCE</scope>
    <source>
        <strain evidence="18">A19</strain>
    </source>
</reference>
<evidence type="ECO:0000256" key="8">
    <source>
        <dbReference type="ARBA" id="ARBA00023047"/>
    </source>
</evidence>
<keyword evidence="9" id="KW-0406">Ion transport</keyword>
<evidence type="ECO:0000259" key="16">
    <source>
        <dbReference type="Pfam" id="PF02563"/>
    </source>
</evidence>
<name>A0ABY3R469_9BRAD</name>
<evidence type="ECO:0000256" key="15">
    <source>
        <dbReference type="SAM" id="SignalP"/>
    </source>
</evidence>
<dbReference type="InterPro" id="IPR054765">
    <property type="entry name" value="SLBB_dom"/>
</dbReference>
<evidence type="ECO:0000256" key="11">
    <source>
        <dbReference type="ARBA" id="ARBA00023136"/>
    </source>
</evidence>
<gene>
    <name evidence="18" type="ORF">LQG66_21260</name>
</gene>
<dbReference type="Pfam" id="PF22461">
    <property type="entry name" value="SLBB_2"/>
    <property type="match status" value="1"/>
</dbReference>
<evidence type="ECO:0000259" key="17">
    <source>
        <dbReference type="Pfam" id="PF22461"/>
    </source>
</evidence>
<dbReference type="InterPro" id="IPR049712">
    <property type="entry name" value="Poly_export"/>
</dbReference>
<keyword evidence="13" id="KW-0998">Cell outer membrane</keyword>
<evidence type="ECO:0000256" key="5">
    <source>
        <dbReference type="ARBA" id="ARBA00022597"/>
    </source>
</evidence>
<dbReference type="InterPro" id="IPR003715">
    <property type="entry name" value="Poly_export_N"/>
</dbReference>
<evidence type="ECO:0000256" key="12">
    <source>
        <dbReference type="ARBA" id="ARBA00023139"/>
    </source>
</evidence>
<feature type="chain" id="PRO_5045464385" evidence="15">
    <location>
        <begin position="21"/>
        <end position="398"/>
    </location>
</feature>
<dbReference type="RefSeq" id="WP_231317635.1">
    <property type="nucleotide sequence ID" value="NZ_CP088156.1"/>
</dbReference>
<evidence type="ECO:0000256" key="10">
    <source>
        <dbReference type="ARBA" id="ARBA00023114"/>
    </source>
</evidence>
<keyword evidence="3" id="KW-0813">Transport</keyword>
<organism evidence="18 19">
    <name type="scientific">Bradyrhizobium ontarionense</name>
    <dbReference type="NCBI Taxonomy" id="2898149"/>
    <lineage>
        <taxon>Bacteria</taxon>
        <taxon>Pseudomonadati</taxon>
        <taxon>Pseudomonadota</taxon>
        <taxon>Alphaproteobacteria</taxon>
        <taxon>Hyphomicrobiales</taxon>
        <taxon>Nitrobacteraceae</taxon>
        <taxon>Bradyrhizobium</taxon>
    </lineage>
</organism>
<keyword evidence="7 15" id="KW-0732">Signal</keyword>
<feature type="signal peptide" evidence="15">
    <location>
        <begin position="1"/>
        <end position="20"/>
    </location>
</feature>
<dbReference type="PANTHER" id="PTHR33619:SF3">
    <property type="entry name" value="POLYSACCHARIDE EXPORT PROTEIN GFCE-RELATED"/>
    <property type="match status" value="1"/>
</dbReference>
<evidence type="ECO:0000256" key="2">
    <source>
        <dbReference type="ARBA" id="ARBA00009450"/>
    </source>
</evidence>
<evidence type="ECO:0000256" key="14">
    <source>
        <dbReference type="ARBA" id="ARBA00023288"/>
    </source>
</evidence>
<keyword evidence="8" id="KW-0625">Polysaccharide transport</keyword>
<evidence type="ECO:0000256" key="1">
    <source>
        <dbReference type="ARBA" id="ARBA00004571"/>
    </source>
</evidence>
<evidence type="ECO:0000256" key="7">
    <source>
        <dbReference type="ARBA" id="ARBA00022729"/>
    </source>
</evidence>
<comment type="subcellular location">
    <subcellularLocation>
        <location evidence="1">Cell outer membrane</location>
        <topology evidence="1">Multi-pass membrane protein</topology>
    </subcellularLocation>
</comment>
<evidence type="ECO:0000256" key="4">
    <source>
        <dbReference type="ARBA" id="ARBA00022452"/>
    </source>
</evidence>
<keyword evidence="14" id="KW-0449">Lipoprotein</keyword>
<evidence type="ECO:0000256" key="6">
    <source>
        <dbReference type="ARBA" id="ARBA00022692"/>
    </source>
</evidence>
<keyword evidence="4" id="KW-1134">Transmembrane beta strand</keyword>
<dbReference type="Gene3D" id="3.30.1950.10">
    <property type="entry name" value="wza like domain"/>
    <property type="match status" value="1"/>
</dbReference>
<dbReference type="Gene3D" id="3.10.560.10">
    <property type="entry name" value="Outer membrane lipoprotein wza domain like"/>
    <property type="match status" value="2"/>
</dbReference>
<keyword evidence="10" id="KW-0626">Porin</keyword>
<keyword evidence="6" id="KW-0812">Transmembrane</keyword>
<feature type="domain" description="Polysaccharide export protein N-terminal" evidence="16">
    <location>
        <begin position="79"/>
        <end position="169"/>
    </location>
</feature>
<proteinExistence type="inferred from homology"/>
<dbReference type="Proteomes" id="UP001431010">
    <property type="component" value="Chromosome"/>
</dbReference>
<keyword evidence="5" id="KW-0762">Sugar transport</keyword>
<dbReference type="Pfam" id="PF02563">
    <property type="entry name" value="Poly_export"/>
    <property type="match status" value="1"/>
</dbReference>
<keyword evidence="12" id="KW-0564">Palmitate</keyword>
<evidence type="ECO:0000256" key="3">
    <source>
        <dbReference type="ARBA" id="ARBA00022448"/>
    </source>
</evidence>
<evidence type="ECO:0000313" key="19">
    <source>
        <dbReference type="Proteomes" id="UP001431010"/>
    </source>
</evidence>
<keyword evidence="19" id="KW-1185">Reference proteome</keyword>
<sequence>MAILGLMRWGFVATVASLSAACSLMPASGPNQDAVRSSEAGSEQSLPYALVKVTPDVERVLASFAPRLTDSATQAFKRPPTEIRFGIGDVVSVTIFEAAAGGLFIPIEAGVRPGNYVTIPNQNVDNNGFISVPYAGAIRAKGRTPAEVQQAIVDALKNRAIEPQAVVTLIEQRTSLISVLGEVNAPSRFPANAAGERMLDAITRAGGPKGQGFDTWVMLEREGRRTTIPFGQIVYEPTNNVYIQPNDTIYVYREPQTFVAFGASGAQGQFNFEAWRISLAEGVAKAGGLNDSAADPAAVFLYRGESREVAEQLGVDTHRFPGPVVPVIYNVNFRDPSGYFMATKFQVRNKDVVYISNSQSVESAKIMQYIRLVSATVNDPIVAATNGVTLRTAIKTSP</sequence>
<comment type="similarity">
    <text evidence="2">Belongs to the BexD/CtrA/VexA family.</text>
</comment>
<protein>
    <submittedName>
        <fullName evidence="18">Polysaccharide export protein</fullName>
    </submittedName>
</protein>
<keyword evidence="11" id="KW-0472">Membrane</keyword>
<feature type="domain" description="SLBB" evidence="17">
    <location>
        <begin position="176"/>
        <end position="251"/>
    </location>
</feature>
<evidence type="ECO:0000313" key="18">
    <source>
        <dbReference type="EMBL" id="UFZ01842.1"/>
    </source>
</evidence>
<dbReference type="EMBL" id="CP088156">
    <property type="protein sequence ID" value="UFZ01842.1"/>
    <property type="molecule type" value="Genomic_DNA"/>
</dbReference>
<accession>A0ABY3R469</accession>
<evidence type="ECO:0000256" key="9">
    <source>
        <dbReference type="ARBA" id="ARBA00023065"/>
    </source>
</evidence>
<evidence type="ECO:0000256" key="13">
    <source>
        <dbReference type="ARBA" id="ARBA00023237"/>
    </source>
</evidence>